<dbReference type="Proteomes" id="UP000293347">
    <property type="component" value="Unassembled WGS sequence"/>
</dbReference>
<reference evidence="1 2" key="1">
    <citation type="submission" date="2019-02" db="EMBL/GenBank/DDBJ databases">
        <title>Pedobacter sp. RP-1-14 sp. nov., isolated from Arctic soil.</title>
        <authorList>
            <person name="Dahal R.H."/>
        </authorList>
    </citation>
    <scope>NUCLEOTIDE SEQUENCE [LARGE SCALE GENOMIC DNA]</scope>
    <source>
        <strain evidence="1 2">RP-1-14</strain>
    </source>
</reference>
<evidence type="ECO:0000313" key="2">
    <source>
        <dbReference type="Proteomes" id="UP000293347"/>
    </source>
</evidence>
<accession>A0A4R0NUE4</accession>
<dbReference type="RefSeq" id="WP_131594734.1">
    <property type="nucleotide sequence ID" value="NZ_SJSL01000001.1"/>
</dbReference>
<protein>
    <submittedName>
        <fullName evidence="1">Uncharacterized protein</fullName>
    </submittedName>
</protein>
<proteinExistence type="predicted"/>
<dbReference type="OrthoDB" id="756984at2"/>
<organism evidence="1 2">
    <name type="scientific">Pedobacter psychroterrae</name>
    <dbReference type="NCBI Taxonomy" id="2530453"/>
    <lineage>
        <taxon>Bacteria</taxon>
        <taxon>Pseudomonadati</taxon>
        <taxon>Bacteroidota</taxon>
        <taxon>Sphingobacteriia</taxon>
        <taxon>Sphingobacteriales</taxon>
        <taxon>Sphingobacteriaceae</taxon>
        <taxon>Pedobacter</taxon>
    </lineage>
</organism>
<comment type="caution">
    <text evidence="1">The sequence shown here is derived from an EMBL/GenBank/DDBJ whole genome shotgun (WGS) entry which is preliminary data.</text>
</comment>
<dbReference type="EMBL" id="SJSL01000001">
    <property type="protein sequence ID" value="TCD03788.1"/>
    <property type="molecule type" value="Genomic_DNA"/>
</dbReference>
<evidence type="ECO:0000313" key="1">
    <source>
        <dbReference type="EMBL" id="TCD03788.1"/>
    </source>
</evidence>
<sequence>MKRTIIKLSLMSGIILMQLACTKKDDMERLGIDDKMLTTCPANSDCEYLYIESSDVEGSVPTFKSGNYRIFWAGLTEQGLDSKLYIKAPMTGTSFYLDKSSITAGQVLLYRNCAACLMAPLTPIKDGYVKGINLDPGKPADQARWLVEARIILEDTNGGSPFKDTLYIKQHYYPNFVYN</sequence>
<dbReference type="AlphaFoldDB" id="A0A4R0NUE4"/>
<name>A0A4R0NUE4_9SPHI</name>
<keyword evidence="2" id="KW-1185">Reference proteome</keyword>
<gene>
    <name evidence="1" type="ORF">EZ437_07495</name>
</gene>